<organism evidence="4 5">
    <name type="scientific">Dothistroma septosporum (strain NZE10 / CBS 128990)</name>
    <name type="common">Red band needle blight fungus</name>
    <name type="synonym">Mycosphaerella pini</name>
    <dbReference type="NCBI Taxonomy" id="675120"/>
    <lineage>
        <taxon>Eukaryota</taxon>
        <taxon>Fungi</taxon>
        <taxon>Dikarya</taxon>
        <taxon>Ascomycota</taxon>
        <taxon>Pezizomycotina</taxon>
        <taxon>Dothideomycetes</taxon>
        <taxon>Dothideomycetidae</taxon>
        <taxon>Mycosphaerellales</taxon>
        <taxon>Mycosphaerellaceae</taxon>
        <taxon>Dothistroma</taxon>
    </lineage>
</organism>
<keyword evidence="2" id="KW-0479">Metal-binding</keyword>
<dbReference type="InterPro" id="IPR036460">
    <property type="entry name" value="Cu_amine_oxidase_C_sf"/>
</dbReference>
<evidence type="ECO:0000256" key="2">
    <source>
        <dbReference type="RuleBase" id="RU000672"/>
    </source>
</evidence>
<gene>
    <name evidence="4" type="ORF">DOTSEDRAFT_70620</name>
</gene>
<evidence type="ECO:0000313" key="5">
    <source>
        <dbReference type="Proteomes" id="UP000016933"/>
    </source>
</evidence>
<dbReference type="InterPro" id="IPR015798">
    <property type="entry name" value="Cu_amine_oxidase_C"/>
</dbReference>
<name>N1PWC8_DOTSN</name>
<reference evidence="5" key="1">
    <citation type="journal article" date="2012" name="PLoS Genet.">
        <title>The genomes of the fungal plant pathogens Cladosporium fulvum and Dothistroma septosporum reveal adaptation to different hosts and lifestyles but also signatures of common ancestry.</title>
        <authorList>
            <person name="de Wit P.J.G.M."/>
            <person name="van der Burgt A."/>
            <person name="Oekmen B."/>
            <person name="Stergiopoulos I."/>
            <person name="Abd-Elsalam K.A."/>
            <person name="Aerts A.L."/>
            <person name="Bahkali A.H."/>
            <person name="Beenen H.G."/>
            <person name="Chettri P."/>
            <person name="Cox M.P."/>
            <person name="Datema E."/>
            <person name="de Vries R.P."/>
            <person name="Dhillon B."/>
            <person name="Ganley A.R."/>
            <person name="Griffiths S.A."/>
            <person name="Guo Y."/>
            <person name="Hamelin R.C."/>
            <person name="Henrissat B."/>
            <person name="Kabir M.S."/>
            <person name="Jashni M.K."/>
            <person name="Kema G."/>
            <person name="Klaubauf S."/>
            <person name="Lapidus A."/>
            <person name="Levasseur A."/>
            <person name="Lindquist E."/>
            <person name="Mehrabi R."/>
            <person name="Ohm R.A."/>
            <person name="Owen T.J."/>
            <person name="Salamov A."/>
            <person name="Schwelm A."/>
            <person name="Schijlen E."/>
            <person name="Sun H."/>
            <person name="van den Burg H.A."/>
            <person name="van Ham R.C.H.J."/>
            <person name="Zhang S."/>
            <person name="Goodwin S.B."/>
            <person name="Grigoriev I.V."/>
            <person name="Collemare J."/>
            <person name="Bradshaw R.E."/>
        </authorList>
    </citation>
    <scope>NUCLEOTIDE SEQUENCE [LARGE SCALE GENOMIC DNA]</scope>
    <source>
        <strain evidence="5">NZE10 / CBS 128990</strain>
    </source>
</reference>
<dbReference type="GO" id="GO:0009308">
    <property type="term" value="P:amine metabolic process"/>
    <property type="evidence" value="ECO:0007669"/>
    <property type="project" value="UniProtKB-UniRule"/>
</dbReference>
<dbReference type="PANTHER" id="PTHR10638">
    <property type="entry name" value="COPPER AMINE OXIDASE"/>
    <property type="match status" value="1"/>
</dbReference>
<keyword evidence="5" id="KW-1185">Reference proteome</keyword>
<accession>N1PWC8</accession>
<feature type="domain" description="Copper amine oxidase catalytic" evidence="3">
    <location>
        <begin position="2"/>
        <end position="327"/>
    </location>
</feature>
<proteinExistence type="inferred from homology"/>
<dbReference type="OMA" id="VPNTLMH"/>
<protein>
    <recommendedName>
        <fullName evidence="2">Amine oxidase</fullName>
        <ecNumber evidence="2">1.4.3.-</ecNumber>
    </recommendedName>
</protein>
<dbReference type="InterPro" id="IPR049948">
    <property type="entry name" value="Cu_Am_ox_TPQ-bd"/>
</dbReference>
<evidence type="ECO:0000313" key="4">
    <source>
        <dbReference type="EMBL" id="EME46665.1"/>
    </source>
</evidence>
<reference evidence="4 5" key="2">
    <citation type="journal article" date="2012" name="PLoS Pathog.">
        <title>Diverse lifestyles and strategies of plant pathogenesis encoded in the genomes of eighteen Dothideomycetes fungi.</title>
        <authorList>
            <person name="Ohm R.A."/>
            <person name="Feau N."/>
            <person name="Henrissat B."/>
            <person name="Schoch C.L."/>
            <person name="Horwitz B.A."/>
            <person name="Barry K.W."/>
            <person name="Condon B.J."/>
            <person name="Copeland A.C."/>
            <person name="Dhillon B."/>
            <person name="Glaser F."/>
            <person name="Hesse C.N."/>
            <person name="Kosti I."/>
            <person name="LaButti K."/>
            <person name="Lindquist E.A."/>
            <person name="Lucas S."/>
            <person name="Salamov A.A."/>
            <person name="Bradshaw R.E."/>
            <person name="Ciuffetti L."/>
            <person name="Hamelin R.C."/>
            <person name="Kema G.H.J."/>
            <person name="Lawrence C."/>
            <person name="Scott J.A."/>
            <person name="Spatafora J.W."/>
            <person name="Turgeon B.G."/>
            <person name="de Wit P.J.G.M."/>
            <person name="Zhong S."/>
            <person name="Goodwin S.B."/>
            <person name="Grigoriev I.V."/>
        </authorList>
    </citation>
    <scope>NUCLEOTIDE SEQUENCE [LARGE SCALE GENOMIC DNA]</scope>
    <source>
        <strain evidence="5">NZE10 / CBS 128990</strain>
    </source>
</reference>
<feature type="modified residue" description="2',4',5'-topaquinone" evidence="1">
    <location>
        <position position="73"/>
    </location>
</feature>
<comment type="similarity">
    <text evidence="2">Belongs to the copper/topaquinone oxidase family.</text>
</comment>
<keyword evidence="2" id="KW-0560">Oxidoreductase</keyword>
<evidence type="ECO:0000256" key="1">
    <source>
        <dbReference type="PIRSR" id="PIRSR600269-51"/>
    </source>
</evidence>
<keyword evidence="2" id="KW-0186">Copper</keyword>
<dbReference type="GO" id="GO:0005886">
    <property type="term" value="C:plasma membrane"/>
    <property type="evidence" value="ECO:0007669"/>
    <property type="project" value="TreeGrafter"/>
</dbReference>
<dbReference type="PROSITE" id="PS01164">
    <property type="entry name" value="COPPER_AMINE_OXID_1"/>
    <property type="match status" value="1"/>
</dbReference>
<evidence type="ECO:0000259" key="3">
    <source>
        <dbReference type="Pfam" id="PF01179"/>
    </source>
</evidence>
<dbReference type="InterPro" id="IPR000269">
    <property type="entry name" value="Cu_amine_oxidase"/>
</dbReference>
<dbReference type="eggNOG" id="KOG1186">
    <property type="taxonomic scope" value="Eukaryota"/>
</dbReference>
<feature type="non-terminal residue" evidence="4">
    <location>
        <position position="327"/>
    </location>
</feature>
<dbReference type="GO" id="GO:0048038">
    <property type="term" value="F:quinone binding"/>
    <property type="evidence" value="ECO:0007669"/>
    <property type="project" value="InterPro"/>
</dbReference>
<comment type="cofactor">
    <cofactor evidence="2">
        <name>Cu cation</name>
        <dbReference type="ChEBI" id="CHEBI:23378"/>
    </cofactor>
    <text evidence="2">Contains 1 topaquinone per subunit.</text>
</comment>
<sequence>MFELLPGYDCPAYADYMDTRYHMRRKSHELPNSICIFEYTADHLLSRHTAQYSITASRNIYLVVRSVSTVGNYDYTIDYMFYMDGTIEVKFRASGYISAAFYRASKTAGEGEYGHRIGEAVSSSVHDHVVNFKADMDVAGQKNDVVRVALEPVTKSYAWDLPQIKERNTMHLVEYPVTQETSLDWSKNGGEFYLIYSSSERNVWGERRGYRITSGTGMGATPHLTVLNSTTLGDSARWADHDVWVLRQKDTEPRSADPLNCLEPDDPIINFNKMADNESLIHNEAESTHDGDLVLYFNLGAHHIPHSGDVPNTLMHTSASSVMFVPH</sequence>
<dbReference type="GO" id="GO:0005507">
    <property type="term" value="F:copper ion binding"/>
    <property type="evidence" value="ECO:0007669"/>
    <property type="project" value="InterPro"/>
</dbReference>
<dbReference type="GO" id="GO:0008131">
    <property type="term" value="F:primary methylamine oxidase activity"/>
    <property type="evidence" value="ECO:0007669"/>
    <property type="project" value="InterPro"/>
</dbReference>
<dbReference type="SUPFAM" id="SSF49998">
    <property type="entry name" value="Amine oxidase catalytic domain"/>
    <property type="match status" value="1"/>
</dbReference>
<dbReference type="HOGENOM" id="CLU_1006667_0_0_1"/>
<dbReference type="EC" id="1.4.3.-" evidence="2"/>
<dbReference type="Gene3D" id="2.70.98.20">
    <property type="entry name" value="Copper amine oxidase, catalytic domain"/>
    <property type="match status" value="1"/>
</dbReference>
<dbReference type="Proteomes" id="UP000016933">
    <property type="component" value="Unassembled WGS sequence"/>
</dbReference>
<dbReference type="AlphaFoldDB" id="N1PWC8"/>
<comment type="PTM">
    <text evidence="1 2">Topaquinone (TPQ) is generated by copper-dependent autoxidation of a specific tyrosyl residue.</text>
</comment>
<dbReference type="STRING" id="675120.N1PWC8"/>
<dbReference type="OrthoDB" id="3341590at2759"/>
<dbReference type="PANTHER" id="PTHR10638:SF20">
    <property type="entry name" value="AMINE OXIDASE"/>
    <property type="match status" value="1"/>
</dbReference>
<dbReference type="EMBL" id="KB446537">
    <property type="protein sequence ID" value="EME46665.1"/>
    <property type="molecule type" value="Genomic_DNA"/>
</dbReference>
<dbReference type="Pfam" id="PF01179">
    <property type="entry name" value="Cu_amine_oxid"/>
    <property type="match status" value="1"/>
</dbReference>
<keyword evidence="1 2" id="KW-0801">TPQ</keyword>